<evidence type="ECO:0000256" key="2">
    <source>
        <dbReference type="ARBA" id="ARBA00005269"/>
    </source>
</evidence>
<dbReference type="AlphaFoldDB" id="A0A939DNS1"/>
<evidence type="ECO:0000313" key="11">
    <source>
        <dbReference type="Proteomes" id="UP000664654"/>
    </source>
</evidence>
<keyword evidence="9" id="KW-0698">rRNA processing</keyword>
<dbReference type="InterPro" id="IPR002052">
    <property type="entry name" value="DNA_methylase_N6_adenine_CS"/>
</dbReference>
<evidence type="ECO:0000256" key="4">
    <source>
        <dbReference type="ARBA" id="ARBA00013682"/>
    </source>
</evidence>
<comment type="catalytic activity">
    <reaction evidence="8 9">
        <text>guanosine(966) in 16S rRNA + S-adenosyl-L-methionine = N(2)-methylguanosine(966) in 16S rRNA + S-adenosyl-L-homocysteine + H(+)</text>
        <dbReference type="Rhea" id="RHEA:23548"/>
        <dbReference type="Rhea" id="RHEA-COMP:10211"/>
        <dbReference type="Rhea" id="RHEA-COMP:10212"/>
        <dbReference type="ChEBI" id="CHEBI:15378"/>
        <dbReference type="ChEBI" id="CHEBI:57856"/>
        <dbReference type="ChEBI" id="CHEBI:59789"/>
        <dbReference type="ChEBI" id="CHEBI:74269"/>
        <dbReference type="ChEBI" id="CHEBI:74481"/>
        <dbReference type="EC" id="2.1.1.171"/>
    </reaction>
</comment>
<dbReference type="PIRSF" id="PIRSF004553">
    <property type="entry name" value="CHP00095"/>
    <property type="match status" value="1"/>
</dbReference>
<dbReference type="Gene3D" id="3.40.50.150">
    <property type="entry name" value="Vaccinia Virus protein VP39"/>
    <property type="match status" value="1"/>
</dbReference>
<dbReference type="NCBIfam" id="TIGR00095">
    <property type="entry name" value="16S rRNA (guanine(966)-N(2))-methyltransferase RsmD"/>
    <property type="match status" value="1"/>
</dbReference>
<name>A0A939DNS1_9ALTE</name>
<accession>A0A939DNS1</accession>
<dbReference type="Pfam" id="PF03602">
    <property type="entry name" value="Cons_hypoth95"/>
    <property type="match status" value="1"/>
</dbReference>
<keyword evidence="6 9" id="KW-0808">Transferase</keyword>
<dbReference type="GO" id="GO:0003676">
    <property type="term" value="F:nucleic acid binding"/>
    <property type="evidence" value="ECO:0007669"/>
    <property type="project" value="InterPro"/>
</dbReference>
<keyword evidence="11" id="KW-1185">Reference proteome</keyword>
<keyword evidence="7 9" id="KW-0949">S-adenosyl-L-methionine</keyword>
<gene>
    <name evidence="10" type="primary">rsmD</name>
    <name evidence="10" type="ORF">J0A66_12095</name>
</gene>
<sequence length="194" mass="21894">MKRAVKSRPAAMGSIRIIAGRWRGRKLPVLDLEGLRPTTDRTRETLFNWLAPHVTDCCCLDGFAGSGGLGFEALSRHAKSVLFVEKDQRAARLIEDNVRLLGVNNEQARVLNCPLQSFLSQTTERFDLVFLDPPFFQNLLQDCVDLLDSKALLNPGALIYLETEPGLSPQLPATWSLFKQKQTGQVNYRLYQYQ</sequence>
<dbReference type="RefSeq" id="WP_206574082.1">
    <property type="nucleotide sequence ID" value="NZ_JAFKCV010000006.1"/>
</dbReference>
<dbReference type="PANTHER" id="PTHR43542:SF1">
    <property type="entry name" value="METHYLTRANSFERASE"/>
    <property type="match status" value="1"/>
</dbReference>
<evidence type="ECO:0000256" key="9">
    <source>
        <dbReference type="PIRNR" id="PIRNR004553"/>
    </source>
</evidence>
<protein>
    <recommendedName>
        <fullName evidence="4 9">Ribosomal RNA small subunit methyltransferase D</fullName>
        <ecNumber evidence="3 9">2.1.1.171</ecNumber>
    </recommendedName>
</protein>
<dbReference type="Proteomes" id="UP000664654">
    <property type="component" value="Unassembled WGS sequence"/>
</dbReference>
<dbReference type="GO" id="GO:0052913">
    <property type="term" value="F:16S rRNA (guanine(966)-N(2))-methyltransferase activity"/>
    <property type="evidence" value="ECO:0007669"/>
    <property type="project" value="UniProtKB-EC"/>
</dbReference>
<organism evidence="10 11">
    <name type="scientific">Bowmanella dokdonensis</name>
    <dbReference type="NCBI Taxonomy" id="751969"/>
    <lineage>
        <taxon>Bacteria</taxon>
        <taxon>Pseudomonadati</taxon>
        <taxon>Pseudomonadota</taxon>
        <taxon>Gammaproteobacteria</taxon>
        <taxon>Alteromonadales</taxon>
        <taxon>Alteromonadaceae</taxon>
        <taxon>Bowmanella</taxon>
    </lineage>
</organism>
<reference evidence="10" key="1">
    <citation type="submission" date="2021-03" db="EMBL/GenBank/DDBJ databases">
        <title>novel species isolated from a fishpond in China.</title>
        <authorList>
            <person name="Lu H."/>
            <person name="Cai Z."/>
        </authorList>
    </citation>
    <scope>NUCLEOTIDE SEQUENCE</scope>
    <source>
        <strain evidence="10">JCM 30855</strain>
    </source>
</reference>
<evidence type="ECO:0000256" key="6">
    <source>
        <dbReference type="ARBA" id="ARBA00022679"/>
    </source>
</evidence>
<dbReference type="InterPro" id="IPR004398">
    <property type="entry name" value="RNA_MeTrfase_RsmD"/>
</dbReference>
<dbReference type="EC" id="2.1.1.171" evidence="3 9"/>
<dbReference type="CDD" id="cd02440">
    <property type="entry name" value="AdoMet_MTases"/>
    <property type="match status" value="1"/>
</dbReference>
<comment type="similarity">
    <text evidence="2 9">Belongs to the methyltransferase superfamily. RsmD family.</text>
</comment>
<dbReference type="PROSITE" id="PS00092">
    <property type="entry name" value="N6_MTASE"/>
    <property type="match status" value="1"/>
</dbReference>
<evidence type="ECO:0000313" key="10">
    <source>
        <dbReference type="EMBL" id="MBN7825969.1"/>
    </source>
</evidence>
<evidence type="ECO:0000256" key="7">
    <source>
        <dbReference type="ARBA" id="ARBA00022691"/>
    </source>
</evidence>
<comment type="function">
    <text evidence="1 9">Specifically methylates the guanine in position 966 of 16S rRNA in the assembled 30S particle.</text>
</comment>
<proteinExistence type="inferred from homology"/>
<dbReference type="SUPFAM" id="SSF53335">
    <property type="entry name" value="S-adenosyl-L-methionine-dependent methyltransferases"/>
    <property type="match status" value="1"/>
</dbReference>
<evidence type="ECO:0000256" key="8">
    <source>
        <dbReference type="ARBA" id="ARBA00048326"/>
    </source>
</evidence>
<keyword evidence="5 9" id="KW-0489">Methyltransferase</keyword>
<dbReference type="PANTHER" id="PTHR43542">
    <property type="entry name" value="METHYLTRANSFERASE"/>
    <property type="match status" value="1"/>
</dbReference>
<dbReference type="EMBL" id="JAFKCV010000006">
    <property type="protein sequence ID" value="MBN7825969.1"/>
    <property type="molecule type" value="Genomic_DNA"/>
</dbReference>
<evidence type="ECO:0000256" key="1">
    <source>
        <dbReference type="ARBA" id="ARBA00002649"/>
    </source>
</evidence>
<evidence type="ECO:0000256" key="3">
    <source>
        <dbReference type="ARBA" id="ARBA00012141"/>
    </source>
</evidence>
<evidence type="ECO:0000256" key="5">
    <source>
        <dbReference type="ARBA" id="ARBA00022603"/>
    </source>
</evidence>
<comment type="caution">
    <text evidence="10">The sequence shown here is derived from an EMBL/GenBank/DDBJ whole genome shotgun (WGS) entry which is preliminary data.</text>
</comment>
<dbReference type="InterPro" id="IPR029063">
    <property type="entry name" value="SAM-dependent_MTases_sf"/>
</dbReference>